<comment type="caution">
    <text evidence="1">The sequence shown here is derived from an EMBL/GenBank/DDBJ whole genome shotgun (WGS) entry which is preliminary data.</text>
</comment>
<accession>E6LHC3</accession>
<sequence>MATIILAVLIFVTAAYIVYRQVTGKSQHCEQCNCSCPAKDAQALSKTK</sequence>
<name>E6LHC3_ENTI1</name>
<dbReference type="Pfam" id="PF12669">
    <property type="entry name" value="FeoB_associated"/>
    <property type="match status" value="1"/>
</dbReference>
<evidence type="ECO:0000313" key="2">
    <source>
        <dbReference type="Proteomes" id="UP000010296"/>
    </source>
</evidence>
<dbReference type="AlphaFoldDB" id="E6LHC3"/>
<evidence type="ECO:0000313" key="1">
    <source>
        <dbReference type="EMBL" id="EFU73377.1"/>
    </source>
</evidence>
<organism evidence="1 2">
    <name type="scientific">Enterococcus italicus (strain DSM 15952 / CCUG 50447 / LMG 22039 / TP 1.5)</name>
    <dbReference type="NCBI Taxonomy" id="888064"/>
    <lineage>
        <taxon>Bacteria</taxon>
        <taxon>Bacillati</taxon>
        <taxon>Bacillota</taxon>
        <taxon>Bacilli</taxon>
        <taxon>Lactobacillales</taxon>
        <taxon>Enterococcaceae</taxon>
        <taxon>Enterococcus</taxon>
    </lineage>
</organism>
<keyword evidence="2" id="KW-1185">Reference proteome</keyword>
<proteinExistence type="predicted"/>
<gene>
    <name evidence="1" type="ORF">HMPREF9088_1763</name>
</gene>
<dbReference type="PATRIC" id="fig|888064.11.peg.981"/>
<dbReference type="EMBL" id="AEPV01000068">
    <property type="protein sequence ID" value="EFU73377.1"/>
    <property type="molecule type" value="Genomic_DNA"/>
</dbReference>
<dbReference type="Proteomes" id="UP000010296">
    <property type="component" value="Unassembled WGS sequence"/>
</dbReference>
<protein>
    <recommendedName>
        <fullName evidence="3">FeoB-associated Cys-rich membrane protein</fullName>
    </recommendedName>
</protein>
<dbReference type="RefSeq" id="WP_007208776.1">
    <property type="nucleotide sequence ID" value="NZ_GL622241.1"/>
</dbReference>
<dbReference type="HOGENOM" id="CLU_212104_1_0_9"/>
<dbReference type="OrthoDB" id="2229043at2"/>
<reference evidence="1 2" key="1">
    <citation type="submission" date="2010-12" db="EMBL/GenBank/DDBJ databases">
        <authorList>
            <person name="Muzny D."/>
            <person name="Qin X."/>
            <person name="Deng J."/>
            <person name="Jiang H."/>
            <person name="Liu Y."/>
            <person name="Qu J."/>
            <person name="Song X.-Z."/>
            <person name="Zhang L."/>
            <person name="Thornton R."/>
            <person name="Coyle M."/>
            <person name="Francisco L."/>
            <person name="Jackson L."/>
            <person name="Javaid M."/>
            <person name="Korchina V."/>
            <person name="Kovar C."/>
            <person name="Mata R."/>
            <person name="Mathew T."/>
            <person name="Ngo R."/>
            <person name="Nguyen L."/>
            <person name="Nguyen N."/>
            <person name="Okwuonu G."/>
            <person name="Ongeri F."/>
            <person name="Pham C."/>
            <person name="Simmons D."/>
            <person name="Wilczek-Boney K."/>
            <person name="Hale W."/>
            <person name="Jakkamsetti A."/>
            <person name="Pham P."/>
            <person name="Ruth R."/>
            <person name="San Lucas F."/>
            <person name="Warren J."/>
            <person name="Zhang J."/>
            <person name="Zhao Z."/>
            <person name="Zhou C."/>
            <person name="Zhu D."/>
            <person name="Lee S."/>
            <person name="Bess C."/>
            <person name="Blankenburg K."/>
            <person name="Forbes L."/>
            <person name="Fu Q."/>
            <person name="Gubbala S."/>
            <person name="Hirani K."/>
            <person name="Jayaseelan J.C."/>
            <person name="Lara F."/>
            <person name="Munidasa M."/>
            <person name="Palculict T."/>
            <person name="Patil S."/>
            <person name="Pu L.-L."/>
            <person name="Saada N."/>
            <person name="Tang L."/>
            <person name="Weissenberger G."/>
            <person name="Zhu Y."/>
            <person name="Hemphill L."/>
            <person name="Shang Y."/>
            <person name="Youmans B."/>
            <person name="Ayvaz T."/>
            <person name="Ross M."/>
            <person name="Santibanez J."/>
            <person name="Aqrawi P."/>
            <person name="Gross S."/>
            <person name="Joshi V."/>
            <person name="Fowler G."/>
            <person name="Nazareth L."/>
            <person name="Reid J."/>
            <person name="Worley K."/>
            <person name="Petrosino J."/>
            <person name="Highlander S."/>
            <person name="Gibbs R."/>
        </authorList>
    </citation>
    <scope>NUCLEOTIDE SEQUENCE [LARGE SCALE GENOMIC DNA]</scope>
    <source>
        <strain evidence="2">DSM 15952 / CCUG 50447 / LMG 22039 / TP 1.5</strain>
    </source>
</reference>
<dbReference type="STRING" id="888064.HMPREF9088_1763"/>
<evidence type="ECO:0008006" key="3">
    <source>
        <dbReference type="Google" id="ProtNLM"/>
    </source>
</evidence>